<dbReference type="InterPro" id="IPR015032">
    <property type="entry name" value="ThsB__TIR-like_domain"/>
</dbReference>
<dbReference type="Gene3D" id="3.40.50.9200">
    <property type="entry name" value="Hypothetical protein MTH538"/>
    <property type="match status" value="1"/>
</dbReference>
<dbReference type="Pfam" id="PF08937">
    <property type="entry name" value="ThsB_TIR"/>
    <property type="match status" value="1"/>
</dbReference>
<dbReference type="EMBL" id="QBKT01000004">
    <property type="protein sequence ID" value="PTX61649.1"/>
    <property type="molecule type" value="Genomic_DNA"/>
</dbReference>
<reference evidence="2 3" key="1">
    <citation type="submission" date="2018-04" db="EMBL/GenBank/DDBJ databases">
        <title>Genomic Encyclopedia of Archaeal and Bacterial Type Strains, Phase II (KMG-II): from individual species to whole genera.</title>
        <authorList>
            <person name="Goeker M."/>
        </authorList>
    </citation>
    <scope>NUCLEOTIDE SEQUENCE [LARGE SCALE GENOMIC DNA]</scope>
    <source>
        <strain evidence="2 3">DSM 25731</strain>
    </source>
</reference>
<dbReference type="RefSeq" id="WP_108114864.1">
    <property type="nucleotide sequence ID" value="NZ_QBKT01000004.1"/>
</dbReference>
<name>A0A2T6BZZ4_9FLAO</name>
<dbReference type="InterPro" id="IPR036490">
    <property type="entry name" value="ThsB_TIR-like_sf"/>
</dbReference>
<gene>
    <name evidence="2" type="ORF">C8N46_104293</name>
</gene>
<comment type="caution">
    <text evidence="2">The sequence shown here is derived from an EMBL/GenBank/DDBJ whole genome shotgun (WGS) entry which is preliminary data.</text>
</comment>
<evidence type="ECO:0000313" key="3">
    <source>
        <dbReference type="Proteomes" id="UP000244090"/>
    </source>
</evidence>
<dbReference type="SUPFAM" id="SSF52206">
    <property type="entry name" value="Hypothetical protein MTH538"/>
    <property type="match status" value="1"/>
</dbReference>
<dbReference type="AlphaFoldDB" id="A0A2T6BZZ4"/>
<protein>
    <submittedName>
        <fullName evidence="2">TIR-like protein DUF1863</fullName>
    </submittedName>
</protein>
<feature type="domain" description="Thoeris protein ThsB TIR-like" evidence="1">
    <location>
        <begin position="5"/>
        <end position="98"/>
    </location>
</feature>
<evidence type="ECO:0000259" key="1">
    <source>
        <dbReference type="Pfam" id="PF08937"/>
    </source>
</evidence>
<keyword evidence="3" id="KW-1185">Reference proteome</keyword>
<accession>A0A2T6BZZ4</accession>
<dbReference type="Proteomes" id="UP000244090">
    <property type="component" value="Unassembled WGS sequence"/>
</dbReference>
<evidence type="ECO:0000313" key="2">
    <source>
        <dbReference type="EMBL" id="PTX61649.1"/>
    </source>
</evidence>
<organism evidence="2 3">
    <name type="scientific">Kordia periserrulae</name>
    <dbReference type="NCBI Taxonomy" id="701523"/>
    <lineage>
        <taxon>Bacteria</taxon>
        <taxon>Pseudomonadati</taxon>
        <taxon>Bacteroidota</taxon>
        <taxon>Flavobacteriia</taxon>
        <taxon>Flavobacteriales</taxon>
        <taxon>Flavobacteriaceae</taxon>
        <taxon>Kordia</taxon>
    </lineage>
</organism>
<proteinExistence type="predicted"/>
<dbReference type="OrthoDB" id="9811746at2"/>
<sequence>MKSIFVSYVYEDIKYLNKIKRWESKGLLPGYTIVAEKEDNRTSGKKAVKEYLKPLINKANIVLVLIGDNTHNHNWITWEVEVANSLHKDIACMRIPNTTGSKPQILNKYPELQFHANQITSKF</sequence>